<accession>X1A0T0</accession>
<comment type="caution">
    <text evidence="1">The sequence shown here is derived from an EMBL/GenBank/DDBJ whole genome shotgun (WGS) entry which is preliminary data.</text>
</comment>
<proteinExistence type="predicted"/>
<dbReference type="AlphaFoldDB" id="X1A0T0"/>
<evidence type="ECO:0000313" key="1">
    <source>
        <dbReference type="EMBL" id="GAG66338.1"/>
    </source>
</evidence>
<sequence length="128" mass="14726">QALSLIEPFLETRKGRTRVRFRKQVKIRKIVLVSTGGWWEKANFETVVRITEELAKDASVEFAGAVLRPHAFLMKEKGKLTKGGEAVLNTVKRAGYELIKKGRMNKETLEAISRPLVSEEELRRRYNK</sequence>
<feature type="non-terminal residue" evidence="1">
    <location>
        <position position="1"/>
    </location>
</feature>
<dbReference type="EMBL" id="BART01006591">
    <property type="protein sequence ID" value="GAG66338.1"/>
    <property type="molecule type" value="Genomic_DNA"/>
</dbReference>
<organism evidence="1">
    <name type="scientific">marine sediment metagenome</name>
    <dbReference type="NCBI Taxonomy" id="412755"/>
    <lineage>
        <taxon>unclassified sequences</taxon>
        <taxon>metagenomes</taxon>
        <taxon>ecological metagenomes</taxon>
    </lineage>
</organism>
<protein>
    <submittedName>
        <fullName evidence="1">Uncharacterized protein</fullName>
    </submittedName>
</protein>
<gene>
    <name evidence="1" type="ORF">S01H4_15038</name>
</gene>
<name>X1A0T0_9ZZZZ</name>
<reference evidence="1" key="1">
    <citation type="journal article" date="2014" name="Front. Microbiol.">
        <title>High frequency of phylogenetically diverse reductive dehalogenase-homologous genes in deep subseafloor sedimentary metagenomes.</title>
        <authorList>
            <person name="Kawai M."/>
            <person name="Futagami T."/>
            <person name="Toyoda A."/>
            <person name="Takaki Y."/>
            <person name="Nishi S."/>
            <person name="Hori S."/>
            <person name="Arai W."/>
            <person name="Tsubouchi T."/>
            <person name="Morono Y."/>
            <person name="Uchiyama I."/>
            <person name="Ito T."/>
            <person name="Fujiyama A."/>
            <person name="Inagaki F."/>
            <person name="Takami H."/>
        </authorList>
    </citation>
    <scope>NUCLEOTIDE SEQUENCE</scope>
    <source>
        <strain evidence="1">Expedition CK06-06</strain>
    </source>
</reference>